<gene>
    <name evidence="1" type="primary">rpl16</name>
</gene>
<evidence type="ECO:0000313" key="1">
    <source>
        <dbReference type="EMBL" id="ATL76580.1"/>
    </source>
</evidence>
<keyword evidence="1" id="KW-0934">Plastid</keyword>
<keyword evidence="1" id="KW-0689">Ribosomal protein</keyword>
<keyword evidence="1" id="KW-0687">Ribonucleoprotein</keyword>
<name>A0A291S821_CHEAL</name>
<dbReference type="AlphaFoldDB" id="A0A291S821"/>
<proteinExistence type="predicted"/>
<geneLocation type="plastid" evidence="1"/>
<accession>A0A291S821</accession>
<reference evidence="1" key="1">
    <citation type="submission" date="2017-06" db="EMBL/GenBank/DDBJ databases">
        <title>Complete Chloroplast Genome Sequence of Chenopodium album.</title>
        <authorList>
            <person name="Jashmi R.K."/>
            <person name="Thongam B."/>
        </authorList>
    </citation>
    <scope>NUCLEOTIDE SEQUENCE</scope>
    <source>
        <tissue evidence="1">Leaf</tissue>
    </source>
</reference>
<sequence length="142" mass="16640">MRWNSKKPSTITPKELNSVNNIEEEREYLVGGIVFVSEDMLFRHLNPLGSRLDKSRAASNDTKCTSRWKNMGTYISRQTCYRTRGNPYGFRRIARILGCCQTRSNTLNKRSSRKYSPPGYRNSGIENAYTNSIHYFRIRMWN</sequence>
<organism evidence="1">
    <name type="scientific">Chenopodium album</name>
    <name type="common">Fat hen</name>
    <dbReference type="NCBI Taxonomy" id="3559"/>
    <lineage>
        <taxon>Eukaryota</taxon>
        <taxon>Viridiplantae</taxon>
        <taxon>Streptophyta</taxon>
        <taxon>Embryophyta</taxon>
        <taxon>Tracheophyta</taxon>
        <taxon>Spermatophyta</taxon>
        <taxon>Magnoliopsida</taxon>
        <taxon>eudicotyledons</taxon>
        <taxon>Gunneridae</taxon>
        <taxon>Pentapetalae</taxon>
        <taxon>Caryophyllales</taxon>
        <taxon>Chenopodiaceae</taxon>
        <taxon>Chenopodioideae</taxon>
        <taxon>Atripliceae</taxon>
        <taxon>Chenopodium</taxon>
    </lineage>
</organism>
<dbReference type="EMBL" id="MF418659">
    <property type="protein sequence ID" value="ATL76580.1"/>
    <property type="molecule type" value="Genomic_DNA"/>
</dbReference>
<protein>
    <submittedName>
        <fullName evidence="1">Ribosomal protein L16</fullName>
    </submittedName>
</protein>
<dbReference type="GO" id="GO:0005840">
    <property type="term" value="C:ribosome"/>
    <property type="evidence" value="ECO:0007669"/>
    <property type="project" value="UniProtKB-KW"/>
</dbReference>